<dbReference type="UniPathway" id="UPA00035">
    <property type="reaction ID" value="UER00044"/>
</dbReference>
<dbReference type="HAMAP" id="MF_00131">
    <property type="entry name" value="Trp_synth_alpha"/>
    <property type="match status" value="1"/>
</dbReference>
<dbReference type="Gene3D" id="3.20.20.70">
    <property type="entry name" value="Aldolase class I"/>
    <property type="match status" value="1"/>
</dbReference>
<comment type="similarity">
    <text evidence="8 9">Belongs to the TrpA family.</text>
</comment>
<protein>
    <recommendedName>
        <fullName evidence="8">Tryptophan synthase alpha chain</fullName>
        <ecNumber evidence="8">4.2.1.20</ecNumber>
    </recommendedName>
</protein>
<evidence type="ECO:0000256" key="2">
    <source>
        <dbReference type="ARBA" id="ARBA00011270"/>
    </source>
</evidence>
<evidence type="ECO:0000256" key="1">
    <source>
        <dbReference type="ARBA" id="ARBA00004733"/>
    </source>
</evidence>
<dbReference type="InterPro" id="IPR013785">
    <property type="entry name" value="Aldolase_TIM"/>
</dbReference>
<evidence type="ECO:0000256" key="9">
    <source>
        <dbReference type="RuleBase" id="RU003662"/>
    </source>
</evidence>
<proteinExistence type="inferred from homology"/>
<name>A0A846ZH52_9LACO</name>
<dbReference type="Pfam" id="PF00290">
    <property type="entry name" value="Trp_syntA"/>
    <property type="match status" value="1"/>
</dbReference>
<reference evidence="10 11" key="1">
    <citation type="submission" date="2020-04" db="EMBL/GenBank/DDBJ databases">
        <title>MicrobeNet Type strains.</title>
        <authorList>
            <person name="Nicholson A.C."/>
        </authorList>
    </citation>
    <scope>NUCLEOTIDE SEQUENCE [LARGE SCALE GENOMIC DNA]</scope>
    <source>
        <strain evidence="10 11">CCUG 54536</strain>
    </source>
</reference>
<gene>
    <name evidence="8" type="primary">trpA</name>
    <name evidence="10" type="ORF">HF966_05670</name>
</gene>
<evidence type="ECO:0000256" key="5">
    <source>
        <dbReference type="ARBA" id="ARBA00023141"/>
    </source>
</evidence>
<keyword evidence="6 8" id="KW-0456">Lyase</keyword>
<evidence type="ECO:0000313" key="10">
    <source>
        <dbReference type="EMBL" id="NKZ18661.1"/>
    </source>
</evidence>
<keyword evidence="5 8" id="KW-0057">Aromatic amino acid biosynthesis</keyword>
<evidence type="ECO:0000256" key="6">
    <source>
        <dbReference type="ARBA" id="ARBA00023239"/>
    </source>
</evidence>
<dbReference type="GO" id="GO:0004834">
    <property type="term" value="F:tryptophan synthase activity"/>
    <property type="evidence" value="ECO:0007669"/>
    <property type="project" value="UniProtKB-UniRule"/>
</dbReference>
<dbReference type="GO" id="GO:0005829">
    <property type="term" value="C:cytosol"/>
    <property type="evidence" value="ECO:0007669"/>
    <property type="project" value="TreeGrafter"/>
</dbReference>
<comment type="subunit">
    <text evidence="2 8">Tetramer of two alpha and two beta chains.</text>
</comment>
<comment type="caution">
    <text evidence="10">The sequence shown here is derived from an EMBL/GenBank/DDBJ whole genome shotgun (WGS) entry which is preliminary data.</text>
</comment>
<feature type="active site" description="Proton acceptor" evidence="8">
    <location>
        <position position="46"/>
    </location>
</feature>
<evidence type="ECO:0000256" key="4">
    <source>
        <dbReference type="ARBA" id="ARBA00022822"/>
    </source>
</evidence>
<evidence type="ECO:0000256" key="7">
    <source>
        <dbReference type="ARBA" id="ARBA00049047"/>
    </source>
</evidence>
<dbReference type="NCBIfam" id="TIGR00262">
    <property type="entry name" value="trpA"/>
    <property type="match status" value="1"/>
</dbReference>
<evidence type="ECO:0000256" key="3">
    <source>
        <dbReference type="ARBA" id="ARBA00022605"/>
    </source>
</evidence>
<dbReference type="EC" id="4.2.1.20" evidence="8"/>
<keyword evidence="4 8" id="KW-0822">Tryptophan biosynthesis</keyword>
<dbReference type="AlphaFoldDB" id="A0A846ZH52"/>
<dbReference type="CDD" id="cd04724">
    <property type="entry name" value="Tryptophan_synthase_alpha"/>
    <property type="match status" value="1"/>
</dbReference>
<feature type="active site" description="Proton acceptor" evidence="8">
    <location>
        <position position="57"/>
    </location>
</feature>
<dbReference type="EMBL" id="JAAXPO010000005">
    <property type="protein sequence ID" value="NKZ18661.1"/>
    <property type="molecule type" value="Genomic_DNA"/>
</dbReference>
<comment type="pathway">
    <text evidence="1 8">Amino-acid biosynthesis; L-tryptophan biosynthesis; L-tryptophan from chorismate: step 5/5.</text>
</comment>
<sequence length="263" mass="27787">MAVKKIADVLKNGQGFIGFTVAGDPNFDQSADYIVAMAEAGADVVEIGIAFSDPAADGPTIMAADIRAAAAGSTTEKVFALIAAVRERTDVPLVILTYVNPVFKYGYEKFLSKMAALSVEGIILPDMPLEEQASFLELANQYDRSLIQLVTLQSKARIPDIVAQARGFVYIVSSLGTTGTRAELTTASRELVAAVREYTDVPTAIGFGISRPDQVPQFAYADAVIAGSAIVDLIAADPNGATGAIKTFVQDMKAAWQNTSNNA</sequence>
<dbReference type="Proteomes" id="UP000590460">
    <property type="component" value="Unassembled WGS sequence"/>
</dbReference>
<dbReference type="SUPFAM" id="SSF51366">
    <property type="entry name" value="Ribulose-phoshate binding barrel"/>
    <property type="match status" value="1"/>
</dbReference>
<organism evidence="10 11">
    <name type="scientific">Leuconostoc holzapfelii</name>
    <dbReference type="NCBI Taxonomy" id="434464"/>
    <lineage>
        <taxon>Bacteria</taxon>
        <taxon>Bacillati</taxon>
        <taxon>Bacillota</taxon>
        <taxon>Bacilli</taxon>
        <taxon>Lactobacillales</taxon>
        <taxon>Lactobacillaceae</taxon>
        <taxon>Leuconostoc</taxon>
    </lineage>
</organism>
<evidence type="ECO:0000256" key="8">
    <source>
        <dbReference type="HAMAP-Rule" id="MF_00131"/>
    </source>
</evidence>
<dbReference type="PANTHER" id="PTHR43406">
    <property type="entry name" value="TRYPTOPHAN SYNTHASE, ALPHA CHAIN"/>
    <property type="match status" value="1"/>
</dbReference>
<dbReference type="InterPro" id="IPR011060">
    <property type="entry name" value="RibuloseP-bd_barrel"/>
</dbReference>
<comment type="catalytic activity">
    <reaction evidence="7 8">
        <text>(1S,2R)-1-C-(indol-3-yl)glycerol 3-phosphate + L-serine = D-glyceraldehyde 3-phosphate + L-tryptophan + H2O</text>
        <dbReference type="Rhea" id="RHEA:10532"/>
        <dbReference type="ChEBI" id="CHEBI:15377"/>
        <dbReference type="ChEBI" id="CHEBI:33384"/>
        <dbReference type="ChEBI" id="CHEBI:57912"/>
        <dbReference type="ChEBI" id="CHEBI:58866"/>
        <dbReference type="ChEBI" id="CHEBI:59776"/>
        <dbReference type="EC" id="4.2.1.20"/>
    </reaction>
</comment>
<dbReference type="RefSeq" id="WP_168677003.1">
    <property type="nucleotide sequence ID" value="NZ_BPKV01000007.1"/>
</dbReference>
<dbReference type="InterPro" id="IPR002028">
    <property type="entry name" value="Trp_synthase_suA"/>
</dbReference>
<keyword evidence="3 8" id="KW-0028">Amino-acid biosynthesis</keyword>
<accession>A0A846ZH52</accession>
<comment type="function">
    <text evidence="8">The alpha subunit is responsible for the aldol cleavage of indoleglycerol phosphate to indole and glyceraldehyde 3-phosphate.</text>
</comment>
<evidence type="ECO:0000313" key="11">
    <source>
        <dbReference type="Proteomes" id="UP000590460"/>
    </source>
</evidence>
<dbReference type="PANTHER" id="PTHR43406:SF1">
    <property type="entry name" value="TRYPTOPHAN SYNTHASE ALPHA CHAIN, CHLOROPLASTIC"/>
    <property type="match status" value="1"/>
</dbReference>